<evidence type="ECO:0000256" key="4">
    <source>
        <dbReference type="ARBA" id="ARBA00022741"/>
    </source>
</evidence>
<comment type="similarity">
    <text evidence="6">Belongs to the HepT RNase toxin family.</text>
</comment>
<evidence type="ECO:0000313" key="7">
    <source>
        <dbReference type="EMBL" id="PKB29890.1"/>
    </source>
</evidence>
<gene>
    <name evidence="7" type="ORF">ATL51_1540</name>
</gene>
<evidence type="ECO:0000256" key="5">
    <source>
        <dbReference type="ARBA" id="ARBA00022801"/>
    </source>
</evidence>
<evidence type="ECO:0000256" key="1">
    <source>
        <dbReference type="ARBA" id="ARBA00022553"/>
    </source>
</evidence>
<dbReference type="InterPro" id="IPR051813">
    <property type="entry name" value="HepT_RNase_toxin"/>
</dbReference>
<evidence type="ECO:0000313" key="8">
    <source>
        <dbReference type="Proteomes" id="UP000232453"/>
    </source>
</evidence>
<organism evidence="7 8">
    <name type="scientific">Pseudonocardia alni</name>
    <name type="common">Amycolata alni</name>
    <dbReference type="NCBI Taxonomy" id="33907"/>
    <lineage>
        <taxon>Bacteria</taxon>
        <taxon>Bacillati</taxon>
        <taxon>Actinomycetota</taxon>
        <taxon>Actinomycetes</taxon>
        <taxon>Pseudonocardiales</taxon>
        <taxon>Pseudonocardiaceae</taxon>
        <taxon>Pseudonocardia</taxon>
    </lineage>
</organism>
<dbReference type="Proteomes" id="UP000232453">
    <property type="component" value="Unassembled WGS sequence"/>
</dbReference>
<dbReference type="GO" id="GO:0110001">
    <property type="term" value="C:toxin-antitoxin complex"/>
    <property type="evidence" value="ECO:0007669"/>
    <property type="project" value="InterPro"/>
</dbReference>
<dbReference type="AlphaFoldDB" id="A0AA44ZNS3"/>
<evidence type="ECO:0000256" key="2">
    <source>
        <dbReference type="ARBA" id="ARBA00022649"/>
    </source>
</evidence>
<dbReference type="InterPro" id="IPR037038">
    <property type="entry name" value="HepT-like_sf"/>
</dbReference>
<dbReference type="Pfam" id="PF01934">
    <property type="entry name" value="HepT-like"/>
    <property type="match status" value="1"/>
</dbReference>
<dbReference type="GO" id="GO:0016787">
    <property type="term" value="F:hydrolase activity"/>
    <property type="evidence" value="ECO:0007669"/>
    <property type="project" value="UniProtKB-KW"/>
</dbReference>
<accession>A0AA44ZNS3</accession>
<dbReference type="GO" id="GO:0004540">
    <property type="term" value="F:RNA nuclease activity"/>
    <property type="evidence" value="ECO:0007669"/>
    <property type="project" value="InterPro"/>
</dbReference>
<keyword evidence="3" id="KW-0540">Nuclease</keyword>
<keyword evidence="1" id="KW-0597">Phosphoprotein</keyword>
<dbReference type="RefSeq" id="WP_073574437.1">
    <property type="nucleotide sequence ID" value="NZ_JBEPFP010000267.1"/>
</dbReference>
<keyword evidence="2" id="KW-1277">Toxin-antitoxin system</keyword>
<comment type="caution">
    <text evidence="7">The sequence shown here is derived from an EMBL/GenBank/DDBJ whole genome shotgun (WGS) entry which is preliminary data.</text>
</comment>
<proteinExistence type="inferred from homology"/>
<name>A0AA44ZNS3_PSEA5</name>
<sequence length="118" mass="13229">MKGSLLVRRDRERIADMLEAAEKIRVRVARGRARFDADEDLQIVLTHLIQVLGEAAARVSPGLTAAHPHLPWRALAGMRNRVVHEYFEIDLEILWSAASQEVPALAIQLRAVQATEDT</sequence>
<dbReference type="PANTHER" id="PTHR34139:SF1">
    <property type="entry name" value="RNASE MJ1380-RELATED"/>
    <property type="match status" value="1"/>
</dbReference>
<protein>
    <submittedName>
        <fullName evidence="7">Uncharacterized protein with HEPN domain</fullName>
    </submittedName>
</protein>
<dbReference type="GO" id="GO:0000166">
    <property type="term" value="F:nucleotide binding"/>
    <property type="evidence" value="ECO:0007669"/>
    <property type="project" value="UniProtKB-KW"/>
</dbReference>
<reference evidence="7 8" key="1">
    <citation type="submission" date="2017-11" db="EMBL/GenBank/DDBJ databases">
        <title>Sequencing the genomes of 1000 actinobacteria strains.</title>
        <authorList>
            <person name="Klenk H.-P."/>
        </authorList>
    </citation>
    <scope>NUCLEOTIDE SEQUENCE [LARGE SCALE GENOMIC DNA]</scope>
    <source>
        <strain evidence="7 8">DSM 44104</strain>
    </source>
</reference>
<evidence type="ECO:0000256" key="3">
    <source>
        <dbReference type="ARBA" id="ARBA00022722"/>
    </source>
</evidence>
<keyword evidence="4" id="KW-0547">Nucleotide-binding</keyword>
<dbReference type="EMBL" id="PHUJ01000003">
    <property type="protein sequence ID" value="PKB29890.1"/>
    <property type="molecule type" value="Genomic_DNA"/>
</dbReference>
<dbReference type="Gene3D" id="1.20.120.580">
    <property type="entry name" value="bsu32300-like"/>
    <property type="match status" value="1"/>
</dbReference>
<dbReference type="PANTHER" id="PTHR34139">
    <property type="entry name" value="UPF0331 PROTEIN MJ0127"/>
    <property type="match status" value="1"/>
</dbReference>
<keyword evidence="5" id="KW-0378">Hydrolase</keyword>
<dbReference type="InterPro" id="IPR008201">
    <property type="entry name" value="HepT-like"/>
</dbReference>
<evidence type="ECO:0000256" key="6">
    <source>
        <dbReference type="ARBA" id="ARBA00024207"/>
    </source>
</evidence>